<feature type="transmembrane region" description="Helical" evidence="9">
    <location>
        <begin position="66"/>
        <end position="83"/>
    </location>
</feature>
<name>A0ABQ6FLX6_9CHLR</name>
<reference evidence="11 12" key="1">
    <citation type="submission" date="2023-02" db="EMBL/GenBank/DDBJ databases">
        <title>Dictyobacter halimunensis sp. nov., a new member of the class Ktedonobacteria from forest soil in a geothermal area.</title>
        <authorList>
            <person name="Rachmania M.K."/>
            <person name="Ningsih F."/>
            <person name="Sakai Y."/>
            <person name="Yabe S."/>
            <person name="Yokota A."/>
            <person name="Sjamsuridzal W."/>
        </authorList>
    </citation>
    <scope>NUCLEOTIDE SEQUENCE [LARGE SCALE GENOMIC DNA]</scope>
    <source>
        <strain evidence="11 12">S3.2.2.5</strain>
    </source>
</reference>
<evidence type="ECO:0000259" key="10">
    <source>
        <dbReference type="Pfam" id="PF00999"/>
    </source>
</evidence>
<feature type="transmembrane region" description="Helical" evidence="9">
    <location>
        <begin position="188"/>
        <end position="208"/>
    </location>
</feature>
<feature type="transmembrane region" description="Helical" evidence="9">
    <location>
        <begin position="343"/>
        <end position="362"/>
    </location>
</feature>
<keyword evidence="3" id="KW-0813">Transport</keyword>
<keyword evidence="12" id="KW-1185">Reference proteome</keyword>
<protein>
    <submittedName>
        <fullName evidence="11">Sodium:proton antiporter</fullName>
    </submittedName>
</protein>
<dbReference type="PANTHER" id="PTHR43562:SF1">
    <property type="entry name" value="NA(+)_H(+) ANTIPORTER YJBQ-RELATED"/>
    <property type="match status" value="1"/>
</dbReference>
<evidence type="ECO:0000256" key="6">
    <source>
        <dbReference type="ARBA" id="ARBA00022989"/>
    </source>
</evidence>
<dbReference type="Proteomes" id="UP001344906">
    <property type="component" value="Unassembled WGS sequence"/>
</dbReference>
<dbReference type="RefSeq" id="WP_338246982.1">
    <property type="nucleotide sequence ID" value="NZ_BSRI01000001.1"/>
</dbReference>
<evidence type="ECO:0000256" key="5">
    <source>
        <dbReference type="ARBA" id="ARBA00022692"/>
    </source>
</evidence>
<feature type="transmembrane region" description="Helical" evidence="9">
    <location>
        <begin position="39"/>
        <end position="59"/>
    </location>
</feature>
<evidence type="ECO:0000256" key="8">
    <source>
        <dbReference type="ARBA" id="ARBA00023136"/>
    </source>
</evidence>
<organism evidence="11 12">
    <name type="scientific">Dictyobacter halimunensis</name>
    <dbReference type="NCBI Taxonomy" id="3026934"/>
    <lineage>
        <taxon>Bacteria</taxon>
        <taxon>Bacillati</taxon>
        <taxon>Chloroflexota</taxon>
        <taxon>Ktedonobacteria</taxon>
        <taxon>Ktedonobacterales</taxon>
        <taxon>Dictyobacteraceae</taxon>
        <taxon>Dictyobacter</taxon>
    </lineage>
</organism>
<feature type="transmembrane region" description="Helical" evidence="9">
    <location>
        <begin position="312"/>
        <end position="331"/>
    </location>
</feature>
<dbReference type="InterPro" id="IPR038770">
    <property type="entry name" value="Na+/solute_symporter_sf"/>
</dbReference>
<evidence type="ECO:0000313" key="11">
    <source>
        <dbReference type="EMBL" id="GLV53400.1"/>
    </source>
</evidence>
<evidence type="ECO:0000256" key="3">
    <source>
        <dbReference type="ARBA" id="ARBA00022448"/>
    </source>
</evidence>
<accession>A0ABQ6FLX6</accession>
<feature type="domain" description="Cation/H+ exchanger transmembrane" evidence="10">
    <location>
        <begin position="22"/>
        <end position="392"/>
    </location>
</feature>
<evidence type="ECO:0000256" key="7">
    <source>
        <dbReference type="ARBA" id="ARBA00023065"/>
    </source>
</evidence>
<keyword evidence="8 9" id="KW-0472">Membrane</keyword>
<dbReference type="Pfam" id="PF00999">
    <property type="entry name" value="Na_H_Exchanger"/>
    <property type="match status" value="1"/>
</dbReference>
<feature type="transmembrane region" description="Helical" evidence="9">
    <location>
        <begin position="282"/>
        <end position="300"/>
    </location>
</feature>
<feature type="transmembrane region" description="Helical" evidence="9">
    <location>
        <begin position="374"/>
        <end position="396"/>
    </location>
</feature>
<comment type="subcellular location">
    <subcellularLocation>
        <location evidence="1">Membrane</location>
        <topology evidence="1">Multi-pass membrane protein</topology>
    </subcellularLocation>
</comment>
<evidence type="ECO:0000256" key="2">
    <source>
        <dbReference type="ARBA" id="ARBA00005551"/>
    </source>
</evidence>
<evidence type="ECO:0000313" key="12">
    <source>
        <dbReference type="Proteomes" id="UP001344906"/>
    </source>
</evidence>
<evidence type="ECO:0000256" key="1">
    <source>
        <dbReference type="ARBA" id="ARBA00004141"/>
    </source>
</evidence>
<proteinExistence type="inferred from homology"/>
<dbReference type="EMBL" id="BSRI01000001">
    <property type="protein sequence ID" value="GLV53400.1"/>
    <property type="molecule type" value="Genomic_DNA"/>
</dbReference>
<dbReference type="PANTHER" id="PTHR43562">
    <property type="entry name" value="NAPA-TYPE SODIUM/HYDROGEN ANTIPORTER"/>
    <property type="match status" value="1"/>
</dbReference>
<evidence type="ECO:0000256" key="9">
    <source>
        <dbReference type="SAM" id="Phobius"/>
    </source>
</evidence>
<sequence>MEYKREVIMPTISFTGLLIVVAVAFLAPLLLGLSPLRRLPAVVLEILGGIIIGPSVLRWVRVDQPISILALLGLAFLLFLAGLEVELERLRGRLLTYVALAFLISLGLALLAGYAFYVAGQVVSPLLIAIILVATALGIVVPILKDAGESETGFGQLVIAGAMFAEFGSIILLSLFFSHEATSTGAKFVLLGGFVLVAIMCVFVVLRVERSPRLAAVLVRLQDTTAQIRVRGAFALLVAFAALSEVLGLETILGAFIAGVILRQIDGDRMLTHPHFRQKLEAIGFGVFIPTFFITSGIQFDLKALLASTDTILRVPLFLLALLLIRGLPALLYRPLVGPPRSIVAGLLQATSLSFIVAASQIGLDLGLLTKANVAALIAAGVLSVIIFPIIALTLLRQRAPELNPV</sequence>
<feature type="transmembrane region" description="Helical" evidence="9">
    <location>
        <begin position="126"/>
        <end position="144"/>
    </location>
</feature>
<dbReference type="InterPro" id="IPR006153">
    <property type="entry name" value="Cation/H_exchanger_TM"/>
</dbReference>
<gene>
    <name evidence="11" type="ORF">KDH_02550</name>
</gene>
<feature type="transmembrane region" description="Helical" evidence="9">
    <location>
        <begin position="12"/>
        <end position="33"/>
    </location>
</feature>
<feature type="transmembrane region" description="Helical" evidence="9">
    <location>
        <begin position="228"/>
        <end position="261"/>
    </location>
</feature>
<keyword evidence="5 9" id="KW-0812">Transmembrane</keyword>
<keyword evidence="7" id="KW-0406">Ion transport</keyword>
<keyword evidence="4" id="KW-0050">Antiport</keyword>
<keyword evidence="6 9" id="KW-1133">Transmembrane helix</keyword>
<dbReference type="Gene3D" id="1.20.1530.20">
    <property type="match status" value="1"/>
</dbReference>
<comment type="caution">
    <text evidence="11">The sequence shown here is derived from an EMBL/GenBank/DDBJ whole genome shotgun (WGS) entry which is preliminary data.</text>
</comment>
<feature type="transmembrane region" description="Helical" evidence="9">
    <location>
        <begin position="95"/>
        <end position="119"/>
    </location>
</feature>
<feature type="transmembrane region" description="Helical" evidence="9">
    <location>
        <begin position="156"/>
        <end position="176"/>
    </location>
</feature>
<comment type="similarity">
    <text evidence="2">Belongs to the monovalent cation:proton antiporter 2 (CPA2) transporter (TC 2.A.37) family.</text>
</comment>
<evidence type="ECO:0000256" key="4">
    <source>
        <dbReference type="ARBA" id="ARBA00022449"/>
    </source>
</evidence>